<comment type="cofactor">
    <cofactor evidence="1">
        <name>pantetheine 4'-phosphate</name>
        <dbReference type="ChEBI" id="CHEBI:47942"/>
    </cofactor>
</comment>
<dbReference type="InterPro" id="IPR010071">
    <property type="entry name" value="AA_adenyl_dom"/>
</dbReference>
<keyword evidence="3" id="KW-0597">Phosphoprotein</keyword>
<proteinExistence type="predicted"/>
<protein>
    <recommendedName>
        <fullName evidence="4">Carrier domain-containing protein</fullName>
    </recommendedName>
</protein>
<dbReference type="PROSITE" id="PS00455">
    <property type="entry name" value="AMP_BINDING"/>
    <property type="match status" value="1"/>
</dbReference>
<dbReference type="SMART" id="SM00823">
    <property type="entry name" value="PKS_PP"/>
    <property type="match status" value="1"/>
</dbReference>
<dbReference type="InterPro" id="IPR042099">
    <property type="entry name" value="ANL_N_sf"/>
</dbReference>
<evidence type="ECO:0000256" key="2">
    <source>
        <dbReference type="ARBA" id="ARBA00022450"/>
    </source>
</evidence>
<dbReference type="InterPro" id="IPR036736">
    <property type="entry name" value="ACP-like_sf"/>
</dbReference>
<dbReference type="InterPro" id="IPR009081">
    <property type="entry name" value="PP-bd_ACP"/>
</dbReference>
<dbReference type="Gene3D" id="3.30.559.30">
    <property type="entry name" value="Nonribosomal peptide synthetase, condensation domain"/>
    <property type="match status" value="1"/>
</dbReference>
<evidence type="ECO:0000313" key="5">
    <source>
        <dbReference type="EMBL" id="GLV55536.1"/>
    </source>
</evidence>
<name>A0ABQ6FRX6_9CHLR</name>
<organism evidence="5 6">
    <name type="scientific">Dictyobacter halimunensis</name>
    <dbReference type="NCBI Taxonomy" id="3026934"/>
    <lineage>
        <taxon>Bacteria</taxon>
        <taxon>Bacillati</taxon>
        <taxon>Chloroflexota</taxon>
        <taxon>Ktedonobacteria</taxon>
        <taxon>Ktedonobacterales</taxon>
        <taxon>Dictyobacteraceae</taxon>
        <taxon>Dictyobacter</taxon>
    </lineage>
</organism>
<dbReference type="CDD" id="cd19531">
    <property type="entry name" value="LCL_NRPS-like"/>
    <property type="match status" value="1"/>
</dbReference>
<dbReference type="InterPro" id="IPR006162">
    <property type="entry name" value="Ppantetheine_attach_site"/>
</dbReference>
<gene>
    <name evidence="5" type="ORF">KDH_23800</name>
</gene>
<dbReference type="InterPro" id="IPR029058">
    <property type="entry name" value="AB_hydrolase_fold"/>
</dbReference>
<dbReference type="EMBL" id="BSRI01000001">
    <property type="protein sequence ID" value="GLV55536.1"/>
    <property type="molecule type" value="Genomic_DNA"/>
</dbReference>
<dbReference type="InterPro" id="IPR001242">
    <property type="entry name" value="Condensation_dom"/>
</dbReference>
<dbReference type="InterPro" id="IPR000873">
    <property type="entry name" value="AMP-dep_synth/lig_dom"/>
</dbReference>
<dbReference type="Gene3D" id="3.40.50.12780">
    <property type="entry name" value="N-terminal domain of ligase-like"/>
    <property type="match status" value="1"/>
</dbReference>
<comment type="caution">
    <text evidence="5">The sequence shown here is derived from an EMBL/GenBank/DDBJ whole genome shotgun (WGS) entry which is preliminary data.</text>
</comment>
<dbReference type="Gene3D" id="3.30.300.30">
    <property type="match status" value="1"/>
</dbReference>
<evidence type="ECO:0000259" key="4">
    <source>
        <dbReference type="PROSITE" id="PS50075"/>
    </source>
</evidence>
<evidence type="ECO:0000256" key="3">
    <source>
        <dbReference type="ARBA" id="ARBA00022553"/>
    </source>
</evidence>
<evidence type="ECO:0000313" key="6">
    <source>
        <dbReference type="Proteomes" id="UP001344906"/>
    </source>
</evidence>
<sequence>MTDLSQRLAELSPEKRALLAQQLKHKEKQVHTFPLSFAQQRLWLLDQLEPGNPSYNIVSSIAFHGTLHIDTLHEGLRFIVERHEDLRTTFRLLRDEPVQVVVPTQDVPLPLIDLRHLSPSEREETIQRMANEEMKYSFQLSHGPLIRCTLLHASEQDFVLLLNVHHIVFDGWSLNIFLNELAQFYTTRIEGREPGLPPLPLQYADYAVWQRKWLEGPAGQEQVAYWKRALQDTPTVLELPTDRVRPAIQSYRGGMLHAHLPAELSRQLRAYSQQEGATLFMTLLALFQIVLARYAGQDKLLVGTPIANRNRADIESLIGFFVNTLVIRADLSQQPTFRAFLHQVRETLLEAYTHQDVSLDHLLEELNPQRSLSHSPLFQVLFNMVNLPTQESSWPGLQVTTSWPQEVGSKFDLTLFVNDTADTIQLDLIYNMDLFDRARMEDFLRQYELLARQAMQHDRNIFSYSLVTEHARTLLPDPAAPLSTRWEGPIYDLIDHQARHNPSHLALVDEEHQVTYRQLELYSNRLGHYLQRQHIGRGDVVGLTGTRGAALVCALLGILKVGATVLLLDPAYPIERRSLYARLAHIRSSLVVAEQDDEEGERMALPDTVPHLRLSPHLDQGWLEAADNLIWQPLHTIQPDDIAFITFTSGSTGQPKGVMQRHGPLSHFLPWQQQRFGFSHADHHSMLSGVAHDPLQREIFTALATGGTLYIASLEQVAEPGWLASWMRQHRISITSLTPSTLQLLAQTDDLGTEQVPFEASSALRYAFFVGDVLTRRHVSQLRAFAPRATVVNFYGSTETQRSLGYFVLPPAQVGQPDPLAAIGKEVIPLGKGIPDVQLLILNKSRQLAGIGESGEIVFHSPHLAAGYLEQPELTAQRFQQDIVADTASGRCYRSGDLGRYLPDGNVEFAGRRDGQIKLRGFRIEPGEIEAAILQFPGVAEVKVLLREDTPGEKRLVAYVVATSTQDAQISIQSLRAFLAQQLPIYMVPSAFMLLTRLPRTPNAKLDLRALPVPEHPVNPTGQGPQSELETQLAPLWSEILQIQQLDRDANFFELGGHSILATRLLARVQRTFQVTITLRTLFEAPTLAGLASAIEQSQHTKTSSSQPVLKPLARIAHARKKDVEA</sequence>
<dbReference type="PANTHER" id="PTHR45527">
    <property type="entry name" value="NONRIBOSOMAL PEPTIDE SYNTHETASE"/>
    <property type="match status" value="1"/>
</dbReference>
<dbReference type="Proteomes" id="UP001344906">
    <property type="component" value="Unassembled WGS sequence"/>
</dbReference>
<dbReference type="Pfam" id="PF00550">
    <property type="entry name" value="PP-binding"/>
    <property type="match status" value="1"/>
</dbReference>
<dbReference type="SUPFAM" id="SSF52777">
    <property type="entry name" value="CoA-dependent acyltransferases"/>
    <property type="match status" value="2"/>
</dbReference>
<feature type="domain" description="Carrier" evidence="4">
    <location>
        <begin position="1024"/>
        <end position="1099"/>
    </location>
</feature>
<dbReference type="Gene3D" id="3.30.559.10">
    <property type="entry name" value="Chloramphenicol acetyltransferase-like domain"/>
    <property type="match status" value="1"/>
</dbReference>
<reference evidence="5 6" key="1">
    <citation type="submission" date="2023-02" db="EMBL/GenBank/DDBJ databases">
        <title>Dictyobacter halimunensis sp. nov., a new member of the class Ktedonobacteria from forest soil in a geothermal area.</title>
        <authorList>
            <person name="Rachmania M.K."/>
            <person name="Ningsih F."/>
            <person name="Sakai Y."/>
            <person name="Yabe S."/>
            <person name="Yokota A."/>
            <person name="Sjamsuridzal W."/>
        </authorList>
    </citation>
    <scope>NUCLEOTIDE SEQUENCE [LARGE SCALE GENOMIC DNA]</scope>
    <source>
        <strain evidence="5 6">S3.2.2.5</strain>
    </source>
</reference>
<dbReference type="InterPro" id="IPR023213">
    <property type="entry name" value="CAT-like_dom_sf"/>
</dbReference>
<dbReference type="Pfam" id="PF13193">
    <property type="entry name" value="AMP-binding_C"/>
    <property type="match status" value="1"/>
</dbReference>
<dbReference type="NCBIfam" id="TIGR01733">
    <property type="entry name" value="AA-adenyl-dom"/>
    <property type="match status" value="1"/>
</dbReference>
<dbReference type="Gene3D" id="3.40.50.1820">
    <property type="entry name" value="alpha/beta hydrolase"/>
    <property type="match status" value="1"/>
</dbReference>
<dbReference type="InterPro" id="IPR045851">
    <property type="entry name" value="AMP-bd_C_sf"/>
</dbReference>
<dbReference type="SUPFAM" id="SSF56801">
    <property type="entry name" value="Acetyl-CoA synthetase-like"/>
    <property type="match status" value="1"/>
</dbReference>
<dbReference type="CDD" id="cd05930">
    <property type="entry name" value="A_NRPS"/>
    <property type="match status" value="1"/>
</dbReference>
<dbReference type="SUPFAM" id="SSF47336">
    <property type="entry name" value="ACP-like"/>
    <property type="match status" value="1"/>
</dbReference>
<dbReference type="PANTHER" id="PTHR45527:SF1">
    <property type="entry name" value="FATTY ACID SYNTHASE"/>
    <property type="match status" value="1"/>
</dbReference>
<dbReference type="InterPro" id="IPR020806">
    <property type="entry name" value="PKS_PP-bd"/>
</dbReference>
<dbReference type="RefSeq" id="WP_338249969.1">
    <property type="nucleotide sequence ID" value="NZ_BSRI01000001.1"/>
</dbReference>
<dbReference type="InterPro" id="IPR025110">
    <property type="entry name" value="AMP-bd_C"/>
</dbReference>
<dbReference type="Pfam" id="PF00501">
    <property type="entry name" value="AMP-binding"/>
    <property type="match status" value="1"/>
</dbReference>
<evidence type="ECO:0000256" key="1">
    <source>
        <dbReference type="ARBA" id="ARBA00001957"/>
    </source>
</evidence>
<dbReference type="PROSITE" id="PS50075">
    <property type="entry name" value="CARRIER"/>
    <property type="match status" value="1"/>
</dbReference>
<dbReference type="InterPro" id="IPR020845">
    <property type="entry name" value="AMP-binding_CS"/>
</dbReference>
<keyword evidence="6" id="KW-1185">Reference proteome</keyword>
<keyword evidence="2" id="KW-0596">Phosphopantetheine</keyword>
<dbReference type="Pfam" id="PF00668">
    <property type="entry name" value="Condensation"/>
    <property type="match status" value="1"/>
</dbReference>
<accession>A0ABQ6FRX6</accession>
<dbReference type="PROSITE" id="PS00012">
    <property type="entry name" value="PHOSPHOPANTETHEINE"/>
    <property type="match status" value="1"/>
</dbReference>